<organism evidence="1 2">
    <name type="scientific">Dorea formicigenerans</name>
    <dbReference type="NCBI Taxonomy" id="39486"/>
    <lineage>
        <taxon>Bacteria</taxon>
        <taxon>Bacillati</taxon>
        <taxon>Bacillota</taxon>
        <taxon>Clostridia</taxon>
        <taxon>Lachnospirales</taxon>
        <taxon>Lachnospiraceae</taxon>
        <taxon>Dorea</taxon>
    </lineage>
</organism>
<proteinExistence type="predicted"/>
<gene>
    <name evidence="1" type="ORF">DFSSTS7063_00919</name>
</gene>
<reference evidence="1 2" key="1">
    <citation type="submission" date="2019-07" db="EMBL/GenBank/DDBJ databases">
        <authorList>
            <person name="Hibberd C M."/>
            <person name="Gehrig L. J."/>
            <person name="Chang H.-W."/>
            <person name="Venkatesh S."/>
        </authorList>
    </citation>
    <scope>NUCLEOTIDE SEQUENCE [LARGE SCALE GENOMIC DNA]</scope>
    <source>
        <strain evidence="1">Dorea_formicigenerans_SSTS_Bg7063</strain>
    </source>
</reference>
<evidence type="ECO:0000313" key="2">
    <source>
        <dbReference type="Proteomes" id="UP000358366"/>
    </source>
</evidence>
<dbReference type="EMBL" id="CABHNI010000018">
    <property type="protein sequence ID" value="VUX00359.1"/>
    <property type="molecule type" value="Genomic_DNA"/>
</dbReference>
<accession>A0A564SZX5</accession>
<evidence type="ECO:0000313" key="1">
    <source>
        <dbReference type="EMBL" id="VUX00359.1"/>
    </source>
</evidence>
<name>A0A564SZX5_9FIRM</name>
<dbReference type="AlphaFoldDB" id="A0A564SZX5"/>
<protein>
    <submittedName>
        <fullName evidence="1">Uncharacterized protein</fullName>
    </submittedName>
</protein>
<sequence length="31" mass="3475">MARKKEMCSSENHESGAGIVLMKLKELRRAA</sequence>
<dbReference type="Proteomes" id="UP000358366">
    <property type="component" value="Unassembled WGS sequence"/>
</dbReference>